<dbReference type="AlphaFoldDB" id="A0A382I4C3"/>
<evidence type="ECO:0000259" key="2">
    <source>
        <dbReference type="Pfam" id="PF08450"/>
    </source>
</evidence>
<dbReference type="PRINTS" id="PR01790">
    <property type="entry name" value="SMP30FAMILY"/>
</dbReference>
<dbReference type="Pfam" id="PF08450">
    <property type="entry name" value="SGL"/>
    <property type="match status" value="1"/>
</dbReference>
<evidence type="ECO:0000313" key="3">
    <source>
        <dbReference type="EMBL" id="SVB94534.1"/>
    </source>
</evidence>
<dbReference type="SUPFAM" id="SSF63829">
    <property type="entry name" value="Calcium-dependent phosphotriesterase"/>
    <property type="match status" value="1"/>
</dbReference>
<accession>A0A382I4C3</accession>
<proteinExistence type="inferred from homology"/>
<dbReference type="PANTHER" id="PTHR10907:SF47">
    <property type="entry name" value="REGUCALCIN"/>
    <property type="match status" value="1"/>
</dbReference>
<dbReference type="PANTHER" id="PTHR10907">
    <property type="entry name" value="REGUCALCIN"/>
    <property type="match status" value="1"/>
</dbReference>
<dbReference type="GO" id="GO:0004341">
    <property type="term" value="F:gluconolactonase activity"/>
    <property type="evidence" value="ECO:0007669"/>
    <property type="project" value="TreeGrafter"/>
</dbReference>
<dbReference type="InterPro" id="IPR011042">
    <property type="entry name" value="6-blade_b-propeller_TolB-like"/>
</dbReference>
<dbReference type="Gene3D" id="2.120.10.30">
    <property type="entry name" value="TolB, C-terminal domain"/>
    <property type="match status" value="1"/>
</dbReference>
<name>A0A382I4C3_9ZZZZ</name>
<dbReference type="GO" id="GO:0005509">
    <property type="term" value="F:calcium ion binding"/>
    <property type="evidence" value="ECO:0007669"/>
    <property type="project" value="TreeGrafter"/>
</dbReference>
<protein>
    <recommendedName>
        <fullName evidence="2">SMP-30/Gluconolactonase/LRE-like region domain-containing protein</fullName>
    </recommendedName>
</protein>
<comment type="similarity">
    <text evidence="1">Belongs to the SMP-30/CGR1 family.</text>
</comment>
<dbReference type="EMBL" id="UINC01065165">
    <property type="protein sequence ID" value="SVB94534.1"/>
    <property type="molecule type" value="Genomic_DNA"/>
</dbReference>
<dbReference type="InterPro" id="IPR013658">
    <property type="entry name" value="SGL"/>
</dbReference>
<dbReference type="GO" id="GO:0019853">
    <property type="term" value="P:L-ascorbic acid biosynthetic process"/>
    <property type="evidence" value="ECO:0007669"/>
    <property type="project" value="TreeGrafter"/>
</dbReference>
<sequence>MQIKTSTPEAIWKAKTLLGEGTLWVPSKSSIFFVDIKKKKILTFNLKTNKKKIIKLDKEIGFLSHIKKNIFILGLKSELRVVNLKTKKTLNSIKIEKDKAFNRLNDGKTDPVGRLWFGSMDNLERNIKNGSLYCLDKKLKLTKVDTKYIITNGPAFINEKKFYHTDSRKKNIYKITVNSKLKIIKKKIFLKFNKKIGSPDGMTLDAKKNLWVCHYGGSCITVYNSKGRKIHKINLPAKNITNCTFGGTNNSELFITSAIKGLKKSDIKKYNLSGSLFKVKTNCKGVISKPFSMSV</sequence>
<organism evidence="3">
    <name type="scientific">marine metagenome</name>
    <dbReference type="NCBI Taxonomy" id="408172"/>
    <lineage>
        <taxon>unclassified sequences</taxon>
        <taxon>metagenomes</taxon>
        <taxon>ecological metagenomes</taxon>
    </lineage>
</organism>
<feature type="domain" description="SMP-30/Gluconolactonase/LRE-like region" evidence="2">
    <location>
        <begin position="18"/>
        <end position="258"/>
    </location>
</feature>
<reference evidence="3" key="1">
    <citation type="submission" date="2018-05" db="EMBL/GenBank/DDBJ databases">
        <authorList>
            <person name="Lanie J.A."/>
            <person name="Ng W.-L."/>
            <person name="Kazmierczak K.M."/>
            <person name="Andrzejewski T.M."/>
            <person name="Davidsen T.M."/>
            <person name="Wayne K.J."/>
            <person name="Tettelin H."/>
            <person name="Glass J.I."/>
            <person name="Rusch D."/>
            <person name="Podicherti R."/>
            <person name="Tsui H.-C.T."/>
            <person name="Winkler M.E."/>
        </authorList>
    </citation>
    <scope>NUCLEOTIDE SEQUENCE</scope>
</reference>
<gene>
    <name evidence="3" type="ORF">METZ01_LOCUS247388</name>
</gene>
<dbReference type="InterPro" id="IPR005511">
    <property type="entry name" value="SMP-30"/>
</dbReference>
<evidence type="ECO:0000256" key="1">
    <source>
        <dbReference type="ARBA" id="ARBA00008853"/>
    </source>
</evidence>